<dbReference type="GO" id="GO:0016020">
    <property type="term" value="C:membrane"/>
    <property type="evidence" value="ECO:0007669"/>
    <property type="project" value="TreeGrafter"/>
</dbReference>
<organism evidence="3 4">
    <name type="scientific">Xaviernesmea oryzae</name>
    <dbReference type="NCBI Taxonomy" id="464029"/>
    <lineage>
        <taxon>Bacteria</taxon>
        <taxon>Pseudomonadati</taxon>
        <taxon>Pseudomonadota</taxon>
        <taxon>Alphaproteobacteria</taxon>
        <taxon>Hyphomicrobiales</taxon>
        <taxon>Rhizobiaceae</taxon>
        <taxon>Rhizobium/Agrobacterium group</taxon>
        <taxon>Xaviernesmea</taxon>
    </lineage>
</organism>
<dbReference type="InterPro" id="IPR029058">
    <property type="entry name" value="AB_hydrolase_fold"/>
</dbReference>
<feature type="domain" description="AB hydrolase-1" evidence="2">
    <location>
        <begin position="40"/>
        <end position="267"/>
    </location>
</feature>
<evidence type="ECO:0000313" key="4">
    <source>
        <dbReference type="Proteomes" id="UP000186364"/>
    </source>
</evidence>
<dbReference type="AlphaFoldDB" id="A0A1Q9AYY9"/>
<evidence type="ECO:0000313" key="3">
    <source>
        <dbReference type="EMBL" id="OLP60916.1"/>
    </source>
</evidence>
<evidence type="ECO:0000259" key="2">
    <source>
        <dbReference type="Pfam" id="PF12697"/>
    </source>
</evidence>
<dbReference type="EMBL" id="MKIP01000034">
    <property type="protein sequence ID" value="OLP60916.1"/>
    <property type="molecule type" value="Genomic_DNA"/>
</dbReference>
<dbReference type="SUPFAM" id="SSF53474">
    <property type="entry name" value="alpha/beta-Hydrolases"/>
    <property type="match status" value="1"/>
</dbReference>
<reference evidence="3 4" key="1">
    <citation type="submission" date="2016-09" db="EMBL/GenBank/DDBJ databases">
        <title>Rhizobium sp. nov., a novel species isolated from the rice rhizosphere.</title>
        <authorList>
            <person name="Zhao J."/>
            <person name="Zhang X."/>
        </authorList>
    </citation>
    <scope>NUCLEOTIDE SEQUENCE [LARGE SCALE GENOMIC DNA]</scope>
    <source>
        <strain evidence="3 4">1.7048</strain>
    </source>
</reference>
<dbReference type="PANTHER" id="PTHR43798:SF31">
    <property type="entry name" value="AB HYDROLASE SUPERFAMILY PROTEIN YCLE"/>
    <property type="match status" value="1"/>
</dbReference>
<protein>
    <submittedName>
        <fullName evidence="3">Alpha/beta hydrolase</fullName>
    </submittedName>
</protein>
<sequence length="281" mass="29403">MQAGALMELKAGEGPSALPRLKTPGGIAYAEAGLGEGAPLVLIHGVGMRLEAWGPQIAAFKDRCRVIAVDMPGHGESAALAEGSGIADFVAWLGRFLDEMKLERVSLAGHSMGAMISGGAVARFPERIARVALLNGVHRRPEAAKAAVLARAAAIRATGVDKDGPLKRWFGEDAASLQARALTRGWLEAVDPEGYAVAYTAFAGGDAVYAETWPTVTCPALFLTGSGDPNSTPEMAQAMAAMAPKGWARIIEGHRHMVNLTAPEAVNGFLAEWLVAEEKPA</sequence>
<comment type="caution">
    <text evidence="3">The sequence shown here is derived from an EMBL/GenBank/DDBJ whole genome shotgun (WGS) entry which is preliminary data.</text>
</comment>
<dbReference type="Gene3D" id="3.40.50.1820">
    <property type="entry name" value="alpha/beta hydrolase"/>
    <property type="match status" value="1"/>
</dbReference>
<dbReference type="Proteomes" id="UP000186364">
    <property type="component" value="Unassembled WGS sequence"/>
</dbReference>
<dbReference type="PRINTS" id="PR00111">
    <property type="entry name" value="ABHYDROLASE"/>
</dbReference>
<keyword evidence="4" id="KW-1185">Reference proteome</keyword>
<dbReference type="Pfam" id="PF12697">
    <property type="entry name" value="Abhydrolase_6"/>
    <property type="match status" value="1"/>
</dbReference>
<dbReference type="GO" id="GO:0016787">
    <property type="term" value="F:hydrolase activity"/>
    <property type="evidence" value="ECO:0007669"/>
    <property type="project" value="UniProtKB-KW"/>
</dbReference>
<dbReference type="InterPro" id="IPR000073">
    <property type="entry name" value="AB_hydrolase_1"/>
</dbReference>
<dbReference type="InterPro" id="IPR050266">
    <property type="entry name" value="AB_hydrolase_sf"/>
</dbReference>
<accession>A0A1Q9AYY9</accession>
<name>A0A1Q9AYY9_9HYPH</name>
<gene>
    <name evidence="3" type="ORF">BJF93_02245</name>
</gene>
<dbReference type="PANTHER" id="PTHR43798">
    <property type="entry name" value="MONOACYLGLYCEROL LIPASE"/>
    <property type="match status" value="1"/>
</dbReference>
<evidence type="ECO:0000256" key="1">
    <source>
        <dbReference type="ARBA" id="ARBA00022801"/>
    </source>
</evidence>
<dbReference type="OrthoDB" id="9785847at2"/>
<keyword evidence="1 3" id="KW-0378">Hydrolase</keyword>
<proteinExistence type="predicted"/>